<feature type="compositionally biased region" description="Gly residues" evidence="4">
    <location>
        <begin position="225"/>
        <end position="238"/>
    </location>
</feature>
<dbReference type="EMBL" id="AZBU02000006">
    <property type="protein sequence ID" value="TKR72233.1"/>
    <property type="molecule type" value="Genomic_DNA"/>
</dbReference>
<dbReference type="InterPro" id="IPR036427">
    <property type="entry name" value="Bromodomain-like_sf"/>
</dbReference>
<accession>A0A4U5MS75</accession>
<dbReference type="OrthoDB" id="21449at2759"/>
<dbReference type="GO" id="GO:0005634">
    <property type="term" value="C:nucleus"/>
    <property type="evidence" value="ECO:0007669"/>
    <property type="project" value="TreeGrafter"/>
</dbReference>
<evidence type="ECO:0000256" key="4">
    <source>
        <dbReference type="SAM" id="MobiDB-lite"/>
    </source>
</evidence>
<keyword evidence="1" id="KW-0677">Repeat</keyword>
<keyword evidence="7" id="KW-1185">Reference proteome</keyword>
<protein>
    <recommendedName>
        <fullName evidence="5">Bromo domain-containing protein</fullName>
    </recommendedName>
</protein>
<dbReference type="Proteomes" id="UP000298663">
    <property type="component" value="Unassembled WGS sequence"/>
</dbReference>
<feature type="domain" description="Bromo" evidence="5">
    <location>
        <begin position="115"/>
        <end position="187"/>
    </location>
</feature>
<dbReference type="PANTHER" id="PTHR22880">
    <property type="entry name" value="FALZ-RELATED BROMODOMAIN-CONTAINING PROTEINS"/>
    <property type="match status" value="1"/>
</dbReference>
<dbReference type="AlphaFoldDB" id="A0A4U5MS75"/>
<evidence type="ECO:0000256" key="1">
    <source>
        <dbReference type="ARBA" id="ARBA00022737"/>
    </source>
</evidence>
<dbReference type="PROSITE" id="PS00633">
    <property type="entry name" value="BROMODOMAIN_1"/>
    <property type="match status" value="1"/>
</dbReference>
<organism evidence="6 7">
    <name type="scientific">Steinernema carpocapsae</name>
    <name type="common">Entomopathogenic nematode</name>
    <dbReference type="NCBI Taxonomy" id="34508"/>
    <lineage>
        <taxon>Eukaryota</taxon>
        <taxon>Metazoa</taxon>
        <taxon>Ecdysozoa</taxon>
        <taxon>Nematoda</taxon>
        <taxon>Chromadorea</taxon>
        <taxon>Rhabditida</taxon>
        <taxon>Tylenchina</taxon>
        <taxon>Panagrolaimomorpha</taxon>
        <taxon>Strongyloidoidea</taxon>
        <taxon>Steinernematidae</taxon>
        <taxon>Steinernema</taxon>
    </lineage>
</organism>
<dbReference type="InterPro" id="IPR001487">
    <property type="entry name" value="Bromodomain"/>
</dbReference>
<dbReference type="Gene3D" id="1.20.920.10">
    <property type="entry name" value="Bromodomain-like"/>
    <property type="match status" value="1"/>
</dbReference>
<evidence type="ECO:0000256" key="3">
    <source>
        <dbReference type="PROSITE-ProRule" id="PRU00035"/>
    </source>
</evidence>
<reference evidence="6 7" key="2">
    <citation type="journal article" date="2019" name="G3 (Bethesda)">
        <title>Hybrid Assembly of the Genome of the Entomopathogenic Nematode Steinernema carpocapsae Identifies the X-Chromosome.</title>
        <authorList>
            <person name="Serra L."/>
            <person name="Macchietto M."/>
            <person name="Macias-Munoz A."/>
            <person name="McGill C.J."/>
            <person name="Rodriguez I.M."/>
            <person name="Rodriguez B."/>
            <person name="Murad R."/>
            <person name="Mortazavi A."/>
        </authorList>
    </citation>
    <scope>NUCLEOTIDE SEQUENCE [LARGE SCALE GENOMIC DNA]</scope>
    <source>
        <strain evidence="6 7">ALL</strain>
    </source>
</reference>
<dbReference type="InterPro" id="IPR050935">
    <property type="entry name" value="Bromo_chromatin_reader"/>
</dbReference>
<evidence type="ECO:0000313" key="7">
    <source>
        <dbReference type="Proteomes" id="UP000298663"/>
    </source>
</evidence>
<name>A0A4U5MS75_STECR</name>
<evidence type="ECO:0000259" key="5">
    <source>
        <dbReference type="PROSITE" id="PS50014"/>
    </source>
</evidence>
<dbReference type="SMART" id="SM00297">
    <property type="entry name" value="BROMO"/>
    <property type="match status" value="1"/>
</dbReference>
<evidence type="ECO:0000313" key="6">
    <source>
        <dbReference type="EMBL" id="TKR72233.1"/>
    </source>
</evidence>
<dbReference type="PRINTS" id="PR00503">
    <property type="entry name" value="BROMODOMAIN"/>
</dbReference>
<sequence length="329" mass="36161">MNSAAVAEPANDSGDGENMQIVEEDGASNGALKPGDDDGETSNGDLTMAVDEDEEPSNGALKMAEEDDEQNPWGTPRAEPINGVVQPRVVPPPGKPTRHTNQLEFMAQNVLKPALKHKHAWPFLKPVDTNRLNIPDYHKVIKRPMDMTTIEKRLKNCYYYSAKDCMKDIMTVFNNCYTYNPSHYEIHTMAKNLEKLILSKCGSMPMEEVEISRPSGGKRGKTAKRGGGAVGGGRGGRGSVPSLPVDADCSATDVLDFFHNATLQGALRSSLFMFRPFLSGFVQHIVDRIAPGGNPGHDRFLLEVMSRNGTAELAMSRMGRGRCLTWFRH</sequence>
<proteinExistence type="predicted"/>
<keyword evidence="2 3" id="KW-0103">Bromodomain</keyword>
<evidence type="ECO:0000256" key="2">
    <source>
        <dbReference type="ARBA" id="ARBA00023117"/>
    </source>
</evidence>
<dbReference type="PROSITE" id="PS50014">
    <property type="entry name" value="BROMODOMAIN_2"/>
    <property type="match status" value="1"/>
</dbReference>
<gene>
    <name evidence="6" type="ORF">L596_019714</name>
</gene>
<dbReference type="GO" id="GO:0006355">
    <property type="term" value="P:regulation of DNA-templated transcription"/>
    <property type="evidence" value="ECO:0007669"/>
    <property type="project" value="TreeGrafter"/>
</dbReference>
<dbReference type="InterPro" id="IPR018359">
    <property type="entry name" value="Bromodomain_CS"/>
</dbReference>
<feature type="region of interest" description="Disordered" evidence="4">
    <location>
        <begin position="209"/>
        <end position="239"/>
    </location>
</feature>
<dbReference type="GO" id="GO:0000785">
    <property type="term" value="C:chromatin"/>
    <property type="evidence" value="ECO:0007669"/>
    <property type="project" value="TreeGrafter"/>
</dbReference>
<dbReference type="PANTHER" id="PTHR22880:SF225">
    <property type="entry name" value="BROMODOMAIN-CONTAINING PROTEIN BET-1-RELATED"/>
    <property type="match status" value="1"/>
</dbReference>
<dbReference type="GO" id="GO:0006338">
    <property type="term" value="P:chromatin remodeling"/>
    <property type="evidence" value="ECO:0007669"/>
    <property type="project" value="TreeGrafter"/>
</dbReference>
<reference evidence="6 7" key="1">
    <citation type="journal article" date="2015" name="Genome Biol.">
        <title>Comparative genomics of Steinernema reveals deeply conserved gene regulatory networks.</title>
        <authorList>
            <person name="Dillman A.R."/>
            <person name="Macchietto M."/>
            <person name="Porter C.F."/>
            <person name="Rogers A."/>
            <person name="Williams B."/>
            <person name="Antoshechkin I."/>
            <person name="Lee M.M."/>
            <person name="Goodwin Z."/>
            <person name="Lu X."/>
            <person name="Lewis E.E."/>
            <person name="Goodrich-Blair H."/>
            <person name="Stock S.P."/>
            <person name="Adams B.J."/>
            <person name="Sternberg P.W."/>
            <person name="Mortazavi A."/>
        </authorList>
    </citation>
    <scope>NUCLEOTIDE SEQUENCE [LARGE SCALE GENOMIC DNA]</scope>
    <source>
        <strain evidence="6 7">ALL</strain>
    </source>
</reference>
<comment type="caution">
    <text evidence="6">The sequence shown here is derived from an EMBL/GenBank/DDBJ whole genome shotgun (WGS) entry which is preliminary data.</text>
</comment>
<dbReference type="SUPFAM" id="SSF47370">
    <property type="entry name" value="Bromodomain"/>
    <property type="match status" value="1"/>
</dbReference>
<dbReference type="Pfam" id="PF00439">
    <property type="entry name" value="Bromodomain"/>
    <property type="match status" value="1"/>
</dbReference>
<dbReference type="FunFam" id="1.20.920.10:FF:000002">
    <property type="entry name" value="Bromodomain-containing protein 4"/>
    <property type="match status" value="1"/>
</dbReference>
<feature type="region of interest" description="Disordered" evidence="4">
    <location>
        <begin position="1"/>
        <end position="88"/>
    </location>
</feature>